<protein>
    <submittedName>
        <fullName evidence="2">Uncharacterized protein</fullName>
    </submittedName>
</protein>
<feature type="region of interest" description="Disordered" evidence="1">
    <location>
        <begin position="92"/>
        <end position="111"/>
    </location>
</feature>
<reference evidence="2" key="2">
    <citation type="submission" date="2019-07" db="EMBL/GenBank/DDBJ databases">
        <authorList>
            <person name="Seetharam A."/>
            <person name="Woodhouse M."/>
            <person name="Cannon E."/>
        </authorList>
    </citation>
    <scope>NUCLEOTIDE SEQUENCE [LARGE SCALE GENOMIC DNA]</scope>
    <source>
        <strain evidence="2">cv. B73</strain>
    </source>
</reference>
<reference evidence="3" key="1">
    <citation type="submission" date="2015-12" db="EMBL/GenBank/DDBJ databases">
        <title>Update maize B73 reference genome by single molecule sequencing technologies.</title>
        <authorList>
            <consortium name="Maize Genome Sequencing Project"/>
            <person name="Ware D."/>
        </authorList>
    </citation>
    <scope>NUCLEOTIDE SEQUENCE [LARGE SCALE GENOMIC DNA]</scope>
    <source>
        <strain evidence="3">cv. B73</strain>
    </source>
</reference>
<evidence type="ECO:0000313" key="3">
    <source>
        <dbReference type="Proteomes" id="UP000007305"/>
    </source>
</evidence>
<evidence type="ECO:0000256" key="1">
    <source>
        <dbReference type="SAM" id="MobiDB-lite"/>
    </source>
</evidence>
<dbReference type="InParanoid" id="A0A804N4W4"/>
<dbReference type="Gramene" id="Zm00001eb135270_T001">
    <property type="protein sequence ID" value="Zm00001eb135270_P001"/>
    <property type="gene ID" value="Zm00001eb135270"/>
</dbReference>
<proteinExistence type="predicted"/>
<reference evidence="2" key="3">
    <citation type="submission" date="2021-05" db="UniProtKB">
        <authorList>
            <consortium name="EnsemblPlants"/>
        </authorList>
    </citation>
    <scope>IDENTIFICATION</scope>
    <source>
        <strain evidence="2">cv. B73</strain>
    </source>
</reference>
<dbReference type="Proteomes" id="UP000007305">
    <property type="component" value="Chromosome 3"/>
</dbReference>
<evidence type="ECO:0000313" key="2">
    <source>
        <dbReference type="EnsemblPlants" id="Zm00001eb135270_P001"/>
    </source>
</evidence>
<dbReference type="AlphaFoldDB" id="A0A804N4W4"/>
<name>A0A804N4W4_MAIZE</name>
<organism evidence="2 3">
    <name type="scientific">Zea mays</name>
    <name type="common">Maize</name>
    <dbReference type="NCBI Taxonomy" id="4577"/>
    <lineage>
        <taxon>Eukaryota</taxon>
        <taxon>Viridiplantae</taxon>
        <taxon>Streptophyta</taxon>
        <taxon>Embryophyta</taxon>
        <taxon>Tracheophyta</taxon>
        <taxon>Spermatophyta</taxon>
        <taxon>Magnoliopsida</taxon>
        <taxon>Liliopsida</taxon>
        <taxon>Poales</taxon>
        <taxon>Poaceae</taxon>
        <taxon>PACMAD clade</taxon>
        <taxon>Panicoideae</taxon>
        <taxon>Andropogonodae</taxon>
        <taxon>Andropogoneae</taxon>
        <taxon>Tripsacinae</taxon>
        <taxon>Zea</taxon>
    </lineage>
</organism>
<dbReference type="EnsemblPlants" id="Zm00001eb135270_T001">
    <property type="protein sequence ID" value="Zm00001eb135270_P001"/>
    <property type="gene ID" value="Zm00001eb135270"/>
</dbReference>
<feature type="region of interest" description="Disordered" evidence="1">
    <location>
        <begin position="28"/>
        <end position="50"/>
    </location>
</feature>
<accession>A0A804N4W4</accession>
<keyword evidence="3" id="KW-1185">Reference proteome</keyword>
<sequence>MFHVHLLNLHKRLILYYKSYGAEKASSSGHGRCRSVPSMPSGSADRGGACTMERSVSWRRSWRLRWRMRRSTASLSSAPAPGRRYRQLVTGAASTTLPSPSPYPAGGGAFLDTMEDDMARQVLVPPPDELAGEQREQVR</sequence>